<proteinExistence type="predicted"/>
<dbReference type="Pfam" id="PF14278">
    <property type="entry name" value="TetR_C_8"/>
    <property type="match status" value="1"/>
</dbReference>
<keyword evidence="1 2" id="KW-0238">DNA-binding</keyword>
<organism evidence="4 5">
    <name type="scientific">Planococcus halotolerans</name>
    <dbReference type="NCBI Taxonomy" id="2233542"/>
    <lineage>
        <taxon>Bacteria</taxon>
        <taxon>Bacillati</taxon>
        <taxon>Bacillota</taxon>
        <taxon>Bacilli</taxon>
        <taxon>Bacillales</taxon>
        <taxon>Caryophanaceae</taxon>
        <taxon>Planococcus</taxon>
    </lineage>
</organism>
<dbReference type="PANTHER" id="PTHR43479:SF7">
    <property type="entry name" value="TETR-FAMILY TRANSCRIPTIONAL REGULATOR"/>
    <property type="match status" value="1"/>
</dbReference>
<evidence type="ECO:0000313" key="4">
    <source>
        <dbReference type="EMBL" id="RAZ81252.1"/>
    </source>
</evidence>
<dbReference type="InterPro" id="IPR050624">
    <property type="entry name" value="HTH-type_Tx_Regulator"/>
</dbReference>
<evidence type="ECO:0000313" key="5">
    <source>
        <dbReference type="Proteomes" id="UP000251002"/>
    </source>
</evidence>
<dbReference type="EMBL" id="QLZR01000001">
    <property type="protein sequence ID" value="RAZ81252.1"/>
    <property type="molecule type" value="Genomic_DNA"/>
</dbReference>
<dbReference type="PANTHER" id="PTHR43479">
    <property type="entry name" value="ACREF/ENVCD OPERON REPRESSOR-RELATED"/>
    <property type="match status" value="1"/>
</dbReference>
<dbReference type="GO" id="GO:0003677">
    <property type="term" value="F:DNA binding"/>
    <property type="evidence" value="ECO:0007669"/>
    <property type="project" value="UniProtKB-UniRule"/>
</dbReference>
<dbReference type="InterPro" id="IPR009057">
    <property type="entry name" value="Homeodomain-like_sf"/>
</dbReference>
<evidence type="ECO:0000256" key="2">
    <source>
        <dbReference type="PROSITE-ProRule" id="PRU00335"/>
    </source>
</evidence>
<keyword evidence="5" id="KW-1185">Reference proteome</keyword>
<dbReference type="InterPro" id="IPR039532">
    <property type="entry name" value="TetR_C_Firmicutes"/>
</dbReference>
<dbReference type="AlphaFoldDB" id="A0A365L762"/>
<feature type="DNA-binding region" description="H-T-H motif" evidence="2">
    <location>
        <begin position="31"/>
        <end position="50"/>
    </location>
</feature>
<gene>
    <name evidence="4" type="ORF">DP120_02910</name>
</gene>
<comment type="caution">
    <text evidence="4">The sequence shown here is derived from an EMBL/GenBank/DDBJ whole genome shotgun (WGS) entry which is preliminary data.</text>
</comment>
<dbReference type="SUPFAM" id="SSF46689">
    <property type="entry name" value="Homeodomain-like"/>
    <property type="match status" value="1"/>
</dbReference>
<sequence length="185" mass="21842">MKTDLRVFKTKDALRNALMHLLEQKSLNSISVTELCQLAKVNRGTFYAHYGQVENLFEEYFKTIMKDLADSYQEPYKYVKNLLSKDVNPATIRIFHHIEKYETFYRIVFSRTVPLSYYYLLFDHVQSLIRDDVSEHYLNGIDIDISMVSAYQANAILGLAIEWHRQDFKQSAEEMNRLLVRILSI</sequence>
<feature type="domain" description="HTH tetR-type" evidence="3">
    <location>
        <begin position="8"/>
        <end position="68"/>
    </location>
</feature>
<evidence type="ECO:0000259" key="3">
    <source>
        <dbReference type="PROSITE" id="PS50977"/>
    </source>
</evidence>
<dbReference type="PROSITE" id="PS50977">
    <property type="entry name" value="HTH_TETR_2"/>
    <property type="match status" value="1"/>
</dbReference>
<accession>A0A365L762</accession>
<protein>
    <submittedName>
        <fullName evidence="4">TetR/AcrR family transcriptional regulator</fullName>
    </submittedName>
</protein>
<name>A0A365L762_9BACL</name>
<dbReference type="InterPro" id="IPR001647">
    <property type="entry name" value="HTH_TetR"/>
</dbReference>
<dbReference type="Gene3D" id="1.10.357.10">
    <property type="entry name" value="Tetracycline Repressor, domain 2"/>
    <property type="match status" value="1"/>
</dbReference>
<reference evidence="4 5" key="1">
    <citation type="submission" date="2018-06" db="EMBL/GenBank/DDBJ databases">
        <title>The draft genome sequences of strains SCU63 and S1.</title>
        <authorList>
            <person name="Gan L."/>
        </authorList>
    </citation>
    <scope>NUCLEOTIDE SEQUENCE [LARGE SCALE GENOMIC DNA]</scope>
    <source>
        <strain evidence="4 5">SCU63</strain>
    </source>
</reference>
<dbReference type="RefSeq" id="WP_112221675.1">
    <property type="nucleotide sequence ID" value="NZ_CP196859.1"/>
</dbReference>
<dbReference type="Proteomes" id="UP000251002">
    <property type="component" value="Unassembled WGS sequence"/>
</dbReference>
<evidence type="ECO:0000256" key="1">
    <source>
        <dbReference type="ARBA" id="ARBA00023125"/>
    </source>
</evidence>